<dbReference type="AlphaFoldDB" id="A0A060DJV3"/>
<evidence type="ECO:0000313" key="1">
    <source>
        <dbReference type="EMBL" id="AIB13212.1"/>
    </source>
</evidence>
<accession>A0A060DJV3</accession>
<dbReference type="EMBL" id="CP007794">
    <property type="protein sequence ID" value="AIB13212.1"/>
    <property type="molecule type" value="Genomic_DNA"/>
</dbReference>
<geneLocation type="plasmid" evidence="1 2">
    <name>AbAZ39_p1</name>
</geneLocation>
<sequence>MLHLSADQPALTAPSDDVVEGAHVVAFEADPVIALRMLQPFEQKLDAPEVLKLVAGAADAGNGEGVLVLGHVASKR</sequence>
<organism evidence="1 2">
    <name type="scientific">Azospirillum argentinense</name>
    <dbReference type="NCBI Taxonomy" id="2970906"/>
    <lineage>
        <taxon>Bacteria</taxon>
        <taxon>Pseudomonadati</taxon>
        <taxon>Pseudomonadota</taxon>
        <taxon>Alphaproteobacteria</taxon>
        <taxon>Rhodospirillales</taxon>
        <taxon>Azospirillaceae</taxon>
        <taxon>Azospirillum</taxon>
    </lineage>
</organism>
<keyword evidence="1" id="KW-0614">Plasmid</keyword>
<reference evidence="1 2" key="1">
    <citation type="journal article" date="2014" name="Genome Announc.">
        <title>Complete Genome Sequence of the Model Rhizosphere Strain Azospirillum brasilense Az39, Successfully Applied in Agriculture.</title>
        <authorList>
            <person name="Rivera D."/>
            <person name="Revale S."/>
            <person name="Molina R."/>
            <person name="Gualpa J."/>
            <person name="Puente M."/>
            <person name="Maroniche G."/>
            <person name="Paris G."/>
            <person name="Baker D."/>
            <person name="Clavijo B."/>
            <person name="McLay K."/>
            <person name="Spaepen S."/>
            <person name="Perticari A."/>
            <person name="Vazquez M."/>
            <person name="Wisniewski-Dye F."/>
            <person name="Watkins C."/>
            <person name="Martinez-Abarca F."/>
            <person name="Vanderleyden J."/>
            <person name="Cassan F."/>
        </authorList>
    </citation>
    <scope>NUCLEOTIDE SEQUENCE [LARGE SCALE GENOMIC DNA]</scope>
    <source>
        <strain evidence="1 2">Az39</strain>
        <plasmid evidence="1">AbAZ39_p1</plasmid>
    </source>
</reference>
<protein>
    <submittedName>
        <fullName evidence="1">Uncharacterized protein</fullName>
    </submittedName>
</protein>
<dbReference type="Proteomes" id="UP000027186">
    <property type="component" value="Plasmid AbAZ39_p1"/>
</dbReference>
<evidence type="ECO:0000313" key="2">
    <source>
        <dbReference type="Proteomes" id="UP000027186"/>
    </source>
</evidence>
<gene>
    <name evidence="1" type="ORF">ABAZ39_14710</name>
</gene>
<dbReference type="KEGG" id="abq:ABAZ39_14710"/>
<name>A0A060DJV3_9PROT</name>
<proteinExistence type="predicted"/>